<dbReference type="InterPro" id="IPR016184">
    <property type="entry name" value="Capsid/spike_ssDNA_virus"/>
</dbReference>
<comment type="similarity">
    <text evidence="2">Belongs to the microviridae F protein family.</text>
</comment>
<keyword evidence="4" id="KW-0167">Capsid protein</keyword>
<dbReference type="GO" id="GO:0039615">
    <property type="term" value="C:T=1 icosahedral viral capsid"/>
    <property type="evidence" value="ECO:0007669"/>
    <property type="project" value="UniProtKB-KW"/>
</dbReference>
<dbReference type="SUPFAM" id="SSF88645">
    <property type="entry name" value="ssDNA viruses"/>
    <property type="match status" value="1"/>
</dbReference>
<organism evidence="6">
    <name type="scientific">Dipodfec virus UA23Rod_920</name>
    <dbReference type="NCBI Taxonomy" id="2929334"/>
    <lineage>
        <taxon>Viruses</taxon>
        <taxon>Monodnaviria</taxon>
        <taxon>Sangervirae</taxon>
        <taxon>Phixviricota</taxon>
        <taxon>Malgrandaviricetes</taxon>
        <taxon>Petitvirales</taxon>
        <taxon>Microviridae</taxon>
    </lineage>
</organism>
<dbReference type="InterPro" id="IPR003514">
    <property type="entry name" value="Microviridae_protein_F"/>
</dbReference>
<dbReference type="EMBL" id="OM869611">
    <property type="protein sequence ID" value="UPW41503.1"/>
    <property type="molecule type" value="Genomic_DNA"/>
</dbReference>
<protein>
    <submittedName>
        <fullName evidence="6">Major capsid protein</fullName>
    </submittedName>
</protein>
<evidence type="ECO:0000256" key="5">
    <source>
        <dbReference type="ARBA" id="ARBA00022844"/>
    </source>
</evidence>
<evidence type="ECO:0000256" key="1">
    <source>
        <dbReference type="ARBA" id="ARBA00004328"/>
    </source>
</evidence>
<evidence type="ECO:0000256" key="4">
    <source>
        <dbReference type="ARBA" id="ARBA00022561"/>
    </source>
</evidence>
<evidence type="ECO:0000256" key="3">
    <source>
        <dbReference type="ARBA" id="ARBA00022431"/>
    </source>
</evidence>
<comment type="subcellular location">
    <subcellularLocation>
        <location evidence="1">Virion</location>
    </subcellularLocation>
</comment>
<dbReference type="GO" id="GO:0005198">
    <property type="term" value="F:structural molecule activity"/>
    <property type="evidence" value="ECO:0007669"/>
    <property type="project" value="InterPro"/>
</dbReference>
<keyword evidence="3" id="KW-1140">T=1 icosahedral capsid protein</keyword>
<evidence type="ECO:0000256" key="2">
    <source>
        <dbReference type="ARBA" id="ARBA00009963"/>
    </source>
</evidence>
<dbReference type="Gene3D" id="2.60.169.10">
    <property type="entry name" value="Microviridae F protein"/>
    <property type="match status" value="1"/>
</dbReference>
<dbReference type="InterPro" id="IPR037002">
    <property type="entry name" value="Microviridae_protein_F_sf"/>
</dbReference>
<dbReference type="Pfam" id="PF02305">
    <property type="entry name" value="Phage_F"/>
    <property type="match status" value="2"/>
</dbReference>
<accession>A0A976R8Q9</accession>
<name>A0A976R8Q9_9VIRU</name>
<sequence>MQYNISPSASVSSQVSLSNRNLTTIDFNQILPIQSMECIIGDKHHVSINQFTRCSPLVVPTYGNYKLGFVSFFVPYYQVYPDFDTFYSGTDSVGSSSLKLPSFSLFGLVLGFLDASLSEMGSETSYDFVYYPSATAPVYRRFTANGRYVYKILQLLGYSFTQAMLQSGTINSIKLNALPFLCFLKAFNDWMSLSSIYDSSLITTFLRNVRNGGDITTILSNFLPNLARIVRPLVGSDFFTSAYNSYNQSVANNVRNPLSRGFKENLNPITDHINVDFQLANDYGVYNELPVDAGNGILSLRQLKFLQSFQKFLSRNELAGTRAAQRIFARFGLKSEDFRSNYAHILGSRVIDFNVADVTSTSPNSNPSLGLGTYSGQSVSSGDFSFDVECSDFGHLFTFAYLDVNSQYLNSISPEVLRSSPLDFYQPDFDGVGFQPICYAQLYNNPKSIASDPTTSKLNSLNPLKSVFGFQPRYEEYRTSYSRVTGDFVLLDSMDSWHFGRKLDSTQDSATFGNLVPQSYAFQFSDEWRRIFTSEVVPDGFDHFFSAFNIDVKSTRRIKSRAGSLDLPDGQISVSSLGRTVQQN</sequence>
<proteinExistence type="inferred from homology"/>
<reference evidence="6" key="1">
    <citation type="submission" date="2022-02" db="EMBL/GenBank/DDBJ databases">
        <title>Towards deciphering the DNA virus diversity associated with rodent species in the families Cricetidae and Heteromyidae.</title>
        <authorList>
            <person name="Lund M."/>
            <person name="Larsen B.B."/>
            <person name="Gryseels S."/>
            <person name="Kraberger S."/>
            <person name="Rowsey D.M."/>
            <person name="Steger L."/>
            <person name="Yule K.M."/>
            <person name="Upham N.S."/>
            <person name="Worobey M."/>
            <person name="Van Doorslaer K."/>
            <person name="Varsani A."/>
        </authorList>
    </citation>
    <scope>NUCLEOTIDE SEQUENCE</scope>
    <source>
        <strain evidence="6">UA23Rod_920</strain>
    </source>
</reference>
<keyword evidence="5" id="KW-0946">Virion</keyword>
<evidence type="ECO:0000313" key="6">
    <source>
        <dbReference type="EMBL" id="UPW41503.1"/>
    </source>
</evidence>